<gene>
    <name evidence="2" type="ORF">GCM10009097_10090</name>
</gene>
<dbReference type="Proteomes" id="UP001501706">
    <property type="component" value="Unassembled WGS sequence"/>
</dbReference>
<keyword evidence="1" id="KW-0472">Membrane</keyword>
<dbReference type="InterPro" id="IPR018706">
    <property type="entry name" value="DUF2214_membrane"/>
</dbReference>
<evidence type="ECO:0000256" key="1">
    <source>
        <dbReference type="SAM" id="Phobius"/>
    </source>
</evidence>
<keyword evidence="1" id="KW-1133">Transmembrane helix</keyword>
<feature type="transmembrane region" description="Helical" evidence="1">
    <location>
        <begin position="88"/>
        <end position="109"/>
    </location>
</feature>
<protein>
    <submittedName>
        <fullName evidence="2">DUF2214 family protein</fullName>
    </submittedName>
</protein>
<proteinExistence type="predicted"/>
<reference evidence="2 3" key="1">
    <citation type="journal article" date="2019" name="Int. J. Syst. Evol. Microbiol.">
        <title>The Global Catalogue of Microorganisms (GCM) 10K type strain sequencing project: providing services to taxonomists for standard genome sequencing and annotation.</title>
        <authorList>
            <consortium name="The Broad Institute Genomics Platform"/>
            <consortium name="The Broad Institute Genome Sequencing Center for Infectious Disease"/>
            <person name="Wu L."/>
            <person name="Ma J."/>
        </authorList>
    </citation>
    <scope>NUCLEOTIDE SEQUENCE [LARGE SCALE GENOMIC DNA]</scope>
    <source>
        <strain evidence="2 3">JCM 14330</strain>
    </source>
</reference>
<keyword evidence="3" id="KW-1185">Reference proteome</keyword>
<organism evidence="2 3">
    <name type="scientific">Pigmentiphaga daeguensis</name>
    <dbReference type="NCBI Taxonomy" id="414049"/>
    <lineage>
        <taxon>Bacteria</taxon>
        <taxon>Pseudomonadati</taxon>
        <taxon>Pseudomonadota</taxon>
        <taxon>Betaproteobacteria</taxon>
        <taxon>Burkholderiales</taxon>
        <taxon>Alcaligenaceae</taxon>
        <taxon>Pigmentiphaga</taxon>
    </lineage>
</organism>
<keyword evidence="1" id="KW-0812">Transmembrane</keyword>
<dbReference type="EMBL" id="BAAAEN010000003">
    <property type="protein sequence ID" value="GAA0496049.1"/>
    <property type="molecule type" value="Genomic_DNA"/>
</dbReference>
<sequence length="159" mass="17351">MALSHLDSVKTMIADFILAWMHHLCFLGMAAALAMQWTLLNPARPSIPLALLGRTDAWYGSLAMLILAIGAARVAWAPKGAAFYLDNPVFWAKIAVFLAVGAISALPTINYLRWRQQARHDADFQPAAADVSKVRKAIRLQFLGWLALPILAAAMARGV</sequence>
<name>A0ABN1BEF1_9BURK</name>
<feature type="transmembrane region" description="Helical" evidence="1">
    <location>
        <begin position="138"/>
        <end position="156"/>
    </location>
</feature>
<dbReference type="RefSeq" id="WP_132979400.1">
    <property type="nucleotide sequence ID" value="NZ_BAAAEN010000003.1"/>
</dbReference>
<dbReference type="Pfam" id="PF09980">
    <property type="entry name" value="DUF2214"/>
    <property type="match status" value="1"/>
</dbReference>
<feature type="transmembrane region" description="Helical" evidence="1">
    <location>
        <begin position="57"/>
        <end position="76"/>
    </location>
</feature>
<evidence type="ECO:0000313" key="2">
    <source>
        <dbReference type="EMBL" id="GAA0496049.1"/>
    </source>
</evidence>
<evidence type="ECO:0000313" key="3">
    <source>
        <dbReference type="Proteomes" id="UP001501706"/>
    </source>
</evidence>
<feature type="transmembrane region" description="Helical" evidence="1">
    <location>
        <begin position="12"/>
        <end position="37"/>
    </location>
</feature>
<accession>A0ABN1BEF1</accession>
<comment type="caution">
    <text evidence="2">The sequence shown here is derived from an EMBL/GenBank/DDBJ whole genome shotgun (WGS) entry which is preliminary data.</text>
</comment>